<dbReference type="KEGG" id="pyr:P186_0449"/>
<accession>G7VGS0</accession>
<dbReference type="Proteomes" id="UP000005867">
    <property type="component" value="Chromosome"/>
</dbReference>
<dbReference type="EMBL" id="CP003098">
    <property type="protein sequence ID" value="AET31903.1"/>
    <property type="molecule type" value="Genomic_DNA"/>
</dbReference>
<protein>
    <submittedName>
        <fullName evidence="1">Uncharacterized protein</fullName>
    </submittedName>
</protein>
<sequence>MSLECDMEYGAGKEVVCIVRGAAQECVEGAVKRSSYADYMKVVRGDATMLYISTSVFKVGKTPGELVKELFVLLRLC</sequence>
<gene>
    <name evidence="1" type="ORF">P186_0449</name>
</gene>
<dbReference type="AlphaFoldDB" id="G7VGS0"/>
<dbReference type="BioCyc" id="PSP1104324:GJSN-438-MONOMER"/>
<evidence type="ECO:0000313" key="1">
    <source>
        <dbReference type="EMBL" id="AET31903.1"/>
    </source>
</evidence>
<dbReference type="HOGENOM" id="CLU_2476138_0_0_2"/>
<dbReference type="STRING" id="1104324.P186_0449"/>
<evidence type="ECO:0000313" key="2">
    <source>
        <dbReference type="Proteomes" id="UP000005867"/>
    </source>
</evidence>
<reference evidence="1 2" key="1">
    <citation type="journal article" date="2012" name="J. Bacteriol.">
        <title>Complete genome sequence of strain 1860, a crenarchaeon of the genus pyrobaculum able to grow with various electron acceptors.</title>
        <authorList>
            <person name="Mardanov A.V."/>
            <person name="Gumerov V.M."/>
            <person name="Slobodkina G.B."/>
            <person name="Beletsky A.V."/>
            <person name="Bonch-Osmolovskaya E.A."/>
            <person name="Ravin N.V."/>
            <person name="Skryabin K.G."/>
        </authorList>
    </citation>
    <scope>NUCLEOTIDE SEQUENCE [LARGE SCALE GENOMIC DNA]</scope>
    <source>
        <strain evidence="1 2">1860</strain>
    </source>
</reference>
<dbReference type="eggNOG" id="arCOG05572">
    <property type="taxonomic scope" value="Archaea"/>
</dbReference>
<keyword evidence="2" id="KW-1185">Reference proteome</keyword>
<proteinExistence type="predicted"/>
<name>G7VGS0_9CREN</name>
<organism evidence="1 2">
    <name type="scientific">Pyrobaculum ferrireducens</name>
    <dbReference type="NCBI Taxonomy" id="1104324"/>
    <lineage>
        <taxon>Archaea</taxon>
        <taxon>Thermoproteota</taxon>
        <taxon>Thermoprotei</taxon>
        <taxon>Thermoproteales</taxon>
        <taxon>Thermoproteaceae</taxon>
        <taxon>Pyrobaculum</taxon>
    </lineage>
</organism>